<dbReference type="Gene3D" id="1.25.40.10">
    <property type="entry name" value="Tetratricopeptide repeat domain"/>
    <property type="match status" value="2"/>
</dbReference>
<accession>A0A4R1HU82</accession>
<dbReference type="GO" id="GO:0003677">
    <property type="term" value="F:DNA binding"/>
    <property type="evidence" value="ECO:0007669"/>
    <property type="project" value="InterPro"/>
</dbReference>
<evidence type="ECO:0000256" key="1">
    <source>
        <dbReference type="ARBA" id="ARBA00022741"/>
    </source>
</evidence>
<dbReference type="InterPro" id="IPR016032">
    <property type="entry name" value="Sig_transdc_resp-reg_C-effctor"/>
</dbReference>
<keyword evidence="2" id="KW-0067">ATP-binding</keyword>
<sequence length="946" mass="99657">MSAVSGDRDRLIGRGTESERLAAAVADAAAGGPAQRLLLGPPGIGKSALLAGVRAAVSDGVRLLTARGSEQATDISFAVVRGLYAGVAAEDATLLEAGARWSRSALEEGSGQAEPENLYPVLHGLYWLTANLAARSPVVLVVDDLQWADDASVAFLAFLLRRTAGLGVAVVLASRTDEAGGLPSRLSAIGAQIGDDVVEVGPLDRDDVGRLAAARGLLLVAGDTDHPGGPLLDALAEASGGNPLLVEQLVAGVGPTDLERATATVRRLGRQVLDGLVERHVFDAPDAVRAVASAVAVVGADDSAVLGSLSGVPAAAVRDAIATLTRTEVFAPDRPDFRHDLLRTAVLRRLPADTLDDLRRRGARALSDAGRPAEVVAAVLLVLPGADEPWMADVLLEAADAAGRRGDRRAVARYLDPVVAYRPDDVAVRSRLAAALGQHDPHRAVAHLREALGRAPDLPTRGQVAVQLAMTSLAVQQAPRAARVLRDVLDTMDAELPPDPGPELTELRTHVEAALLVVGLDEKRTVADTIARMGRMSTPDGRTPAERQKLAMMTVTMAMEGDRPDDAVELARKVLLVDEATLGGWAVLASSLVLRLADEVDESTAVLDRLVAQSREQASAWTYSLAVGTRSANHLVAAELVEAEIDAQTALDVAAQEAWKSNTVVPTIALATVRHLRGDAAGALTLLDGISRPRLEDFAWEYHHYLMARAGASHDAGDTDGAIAVYRRCGDSLDAAGIANPVLAPWWVHCAVLLHDTGREREAAEVVERGEPGALRWGTNRSRGLALLARGAITPGEPGLELLRESVSVLDRSPARMELILAHLRLGYAMLAADHTDVAREELRLAATLAAQCGALPSAALARTMLVQAGGRMRPPTGSPLDPLTSAERRVVALAAEGARNREIAEALFVTLRTVEVHLTSSFRKLGVTDRSQLAAIVDGARVRTR</sequence>
<dbReference type="GO" id="GO:0005737">
    <property type="term" value="C:cytoplasm"/>
    <property type="evidence" value="ECO:0007669"/>
    <property type="project" value="TreeGrafter"/>
</dbReference>
<evidence type="ECO:0000313" key="4">
    <source>
        <dbReference type="EMBL" id="TCK24495.1"/>
    </source>
</evidence>
<name>A0A4R1HU82_PSEEN</name>
<dbReference type="OrthoDB" id="3178131at2"/>
<comment type="caution">
    <text evidence="4">The sequence shown here is derived from an EMBL/GenBank/DDBJ whole genome shotgun (WGS) entry which is preliminary data.</text>
</comment>
<dbReference type="PANTHER" id="PTHR16305:SF35">
    <property type="entry name" value="TRANSCRIPTIONAL ACTIVATOR DOMAIN"/>
    <property type="match status" value="1"/>
</dbReference>
<dbReference type="CDD" id="cd06170">
    <property type="entry name" value="LuxR_C_like"/>
    <property type="match status" value="1"/>
</dbReference>
<keyword evidence="1" id="KW-0547">Nucleotide-binding</keyword>
<dbReference type="InterPro" id="IPR041664">
    <property type="entry name" value="AAA_16"/>
</dbReference>
<dbReference type="InterPro" id="IPR000792">
    <property type="entry name" value="Tscrpt_reg_LuxR_C"/>
</dbReference>
<gene>
    <name evidence="4" type="ORF">EV378_0267</name>
</gene>
<evidence type="ECO:0000313" key="5">
    <source>
        <dbReference type="Proteomes" id="UP000295560"/>
    </source>
</evidence>
<dbReference type="SUPFAM" id="SSF52540">
    <property type="entry name" value="P-loop containing nucleoside triphosphate hydrolases"/>
    <property type="match status" value="1"/>
</dbReference>
<dbReference type="Pfam" id="PF00196">
    <property type="entry name" value="GerE"/>
    <property type="match status" value="1"/>
</dbReference>
<evidence type="ECO:0000259" key="3">
    <source>
        <dbReference type="PROSITE" id="PS50043"/>
    </source>
</evidence>
<dbReference type="Pfam" id="PF13191">
    <property type="entry name" value="AAA_16"/>
    <property type="match status" value="1"/>
</dbReference>
<organism evidence="4 5">
    <name type="scientific">Pseudonocardia endophytica</name>
    <dbReference type="NCBI Taxonomy" id="401976"/>
    <lineage>
        <taxon>Bacteria</taxon>
        <taxon>Bacillati</taxon>
        <taxon>Actinomycetota</taxon>
        <taxon>Actinomycetes</taxon>
        <taxon>Pseudonocardiales</taxon>
        <taxon>Pseudonocardiaceae</taxon>
        <taxon>Pseudonocardia</taxon>
    </lineage>
</organism>
<dbReference type="Proteomes" id="UP000295560">
    <property type="component" value="Unassembled WGS sequence"/>
</dbReference>
<reference evidence="4 5" key="1">
    <citation type="submission" date="2019-03" db="EMBL/GenBank/DDBJ databases">
        <title>Sequencing the genomes of 1000 actinobacteria strains.</title>
        <authorList>
            <person name="Klenk H.-P."/>
        </authorList>
    </citation>
    <scope>NUCLEOTIDE SEQUENCE [LARGE SCALE GENOMIC DNA]</scope>
    <source>
        <strain evidence="4 5">DSM 44969</strain>
    </source>
</reference>
<dbReference type="EMBL" id="SMFZ01000001">
    <property type="protein sequence ID" value="TCK24495.1"/>
    <property type="molecule type" value="Genomic_DNA"/>
</dbReference>
<dbReference type="SUPFAM" id="SSF48452">
    <property type="entry name" value="TPR-like"/>
    <property type="match status" value="1"/>
</dbReference>
<dbReference type="PANTHER" id="PTHR16305">
    <property type="entry name" value="TESTICULAR SOLUBLE ADENYLYL CYCLASE"/>
    <property type="match status" value="1"/>
</dbReference>
<protein>
    <submittedName>
        <fullName evidence="4">Regulatory LuxR family protein</fullName>
    </submittedName>
</protein>
<dbReference type="GO" id="GO:0006355">
    <property type="term" value="P:regulation of DNA-templated transcription"/>
    <property type="evidence" value="ECO:0007669"/>
    <property type="project" value="InterPro"/>
</dbReference>
<dbReference type="GO" id="GO:0004016">
    <property type="term" value="F:adenylate cyclase activity"/>
    <property type="evidence" value="ECO:0007669"/>
    <property type="project" value="TreeGrafter"/>
</dbReference>
<proteinExistence type="predicted"/>
<dbReference type="SMART" id="SM00421">
    <property type="entry name" value="HTH_LUXR"/>
    <property type="match status" value="1"/>
</dbReference>
<dbReference type="PRINTS" id="PR00038">
    <property type="entry name" value="HTHLUXR"/>
</dbReference>
<dbReference type="SUPFAM" id="SSF46894">
    <property type="entry name" value="C-terminal effector domain of the bipartite response regulators"/>
    <property type="match status" value="1"/>
</dbReference>
<dbReference type="AlphaFoldDB" id="A0A4R1HU82"/>
<feature type="domain" description="HTH luxR-type" evidence="3">
    <location>
        <begin position="877"/>
        <end position="942"/>
    </location>
</feature>
<dbReference type="Gene3D" id="1.10.10.10">
    <property type="entry name" value="Winged helix-like DNA-binding domain superfamily/Winged helix DNA-binding domain"/>
    <property type="match status" value="1"/>
</dbReference>
<keyword evidence="5" id="KW-1185">Reference proteome</keyword>
<dbReference type="InterPro" id="IPR036388">
    <property type="entry name" value="WH-like_DNA-bd_sf"/>
</dbReference>
<dbReference type="PROSITE" id="PS00622">
    <property type="entry name" value="HTH_LUXR_1"/>
    <property type="match status" value="1"/>
</dbReference>
<dbReference type="PROSITE" id="PS50043">
    <property type="entry name" value="HTH_LUXR_2"/>
    <property type="match status" value="1"/>
</dbReference>
<dbReference type="GO" id="GO:0005524">
    <property type="term" value="F:ATP binding"/>
    <property type="evidence" value="ECO:0007669"/>
    <property type="project" value="UniProtKB-KW"/>
</dbReference>
<dbReference type="InterPro" id="IPR011990">
    <property type="entry name" value="TPR-like_helical_dom_sf"/>
</dbReference>
<evidence type="ECO:0000256" key="2">
    <source>
        <dbReference type="ARBA" id="ARBA00022840"/>
    </source>
</evidence>
<dbReference type="InterPro" id="IPR027417">
    <property type="entry name" value="P-loop_NTPase"/>
</dbReference>